<dbReference type="EMBL" id="JAQGEF010000003">
    <property type="protein sequence ID" value="MDA3613806.1"/>
    <property type="molecule type" value="Genomic_DNA"/>
</dbReference>
<dbReference type="Pfam" id="PF13302">
    <property type="entry name" value="Acetyltransf_3"/>
    <property type="match status" value="1"/>
</dbReference>
<dbReference type="PROSITE" id="PS51186">
    <property type="entry name" value="GNAT"/>
    <property type="match status" value="1"/>
</dbReference>
<dbReference type="SUPFAM" id="SSF55729">
    <property type="entry name" value="Acyl-CoA N-acyltransferases (Nat)"/>
    <property type="match status" value="1"/>
</dbReference>
<dbReference type="RefSeq" id="WP_407030136.1">
    <property type="nucleotide sequence ID" value="NZ_JAQGEF010000003.1"/>
</dbReference>
<dbReference type="PANTHER" id="PTHR43792">
    <property type="entry name" value="GNAT FAMILY, PUTATIVE (AFU_ORTHOLOGUE AFUA_3G00765)-RELATED-RELATED"/>
    <property type="match status" value="1"/>
</dbReference>
<dbReference type="InterPro" id="IPR051531">
    <property type="entry name" value="N-acetyltransferase"/>
</dbReference>
<accession>A0ABT4UG54</accession>
<evidence type="ECO:0000313" key="2">
    <source>
        <dbReference type="EMBL" id="MDA3613806.1"/>
    </source>
</evidence>
<reference evidence="2 3" key="1">
    <citation type="submission" date="2022-12" db="EMBL/GenBank/DDBJ databases">
        <title>Chitinophagaceae gen. sp. nov., a new member of the family Chitinophagaceae, isolated from soil in a chemical factory.</title>
        <authorList>
            <person name="Ke Z."/>
        </authorList>
    </citation>
    <scope>NUCLEOTIDE SEQUENCE [LARGE SCALE GENOMIC DNA]</scope>
    <source>
        <strain evidence="2 3">LY-5</strain>
    </source>
</reference>
<sequence length="177" mass="20058">MNKHTYAITINTERLSIAPLSEKDAPFIVELLNTDGWIKYIGDRNIHTKAEAITYIQKIHEKPNINYWTVSLKETPAAIGVVTLIKRDYLDFQDIGFAFLPQYSQKGYAREATKAVLTQLAKQNIIEKILAITLPANKSSIKLLEKLGLKFRETIQQDNEQLHLYAASVQELNQSGA</sequence>
<evidence type="ECO:0000313" key="3">
    <source>
        <dbReference type="Proteomes" id="UP001210231"/>
    </source>
</evidence>
<gene>
    <name evidence="2" type="ORF">O3P16_03220</name>
</gene>
<dbReference type="Gene3D" id="3.40.630.30">
    <property type="match status" value="1"/>
</dbReference>
<dbReference type="InterPro" id="IPR000182">
    <property type="entry name" value="GNAT_dom"/>
</dbReference>
<evidence type="ECO:0000259" key="1">
    <source>
        <dbReference type="PROSITE" id="PS51186"/>
    </source>
</evidence>
<dbReference type="InterPro" id="IPR016181">
    <property type="entry name" value="Acyl_CoA_acyltransferase"/>
</dbReference>
<protein>
    <submittedName>
        <fullName evidence="2">GNAT family N-acetyltransferase</fullName>
    </submittedName>
</protein>
<comment type="caution">
    <text evidence="2">The sequence shown here is derived from an EMBL/GenBank/DDBJ whole genome shotgun (WGS) entry which is preliminary data.</text>
</comment>
<name>A0ABT4UG54_9BACT</name>
<feature type="domain" description="N-acetyltransferase" evidence="1">
    <location>
        <begin position="15"/>
        <end position="171"/>
    </location>
</feature>
<organism evidence="2 3">
    <name type="scientific">Polluticaenibacter yanchengensis</name>
    <dbReference type="NCBI Taxonomy" id="3014562"/>
    <lineage>
        <taxon>Bacteria</taxon>
        <taxon>Pseudomonadati</taxon>
        <taxon>Bacteroidota</taxon>
        <taxon>Chitinophagia</taxon>
        <taxon>Chitinophagales</taxon>
        <taxon>Chitinophagaceae</taxon>
        <taxon>Polluticaenibacter</taxon>
    </lineage>
</organism>
<keyword evidence="3" id="KW-1185">Reference proteome</keyword>
<dbReference type="Proteomes" id="UP001210231">
    <property type="component" value="Unassembled WGS sequence"/>
</dbReference>
<dbReference type="PANTHER" id="PTHR43792:SF1">
    <property type="entry name" value="N-ACETYLTRANSFERASE DOMAIN-CONTAINING PROTEIN"/>
    <property type="match status" value="1"/>
</dbReference>
<proteinExistence type="predicted"/>